<dbReference type="RefSeq" id="WP_032569326.1">
    <property type="nucleotide sequence ID" value="NZ_JGDJ01000052.1"/>
</dbReference>
<gene>
    <name evidence="1" type="ORF">M136_4968</name>
</gene>
<accession>A0A015Z8T3</accession>
<comment type="caution">
    <text evidence="1">The sequence shown here is derived from an EMBL/GenBank/DDBJ whole genome shotgun (WGS) entry which is preliminary data.</text>
</comment>
<reference evidence="1 2" key="1">
    <citation type="submission" date="2014-02" db="EMBL/GenBank/DDBJ databases">
        <authorList>
            <person name="Sears C."/>
            <person name="Carroll K."/>
            <person name="Sack B.R."/>
            <person name="Qadri F."/>
            <person name="Myers L.L."/>
            <person name="Chung G.-T."/>
            <person name="Escheverria P."/>
            <person name="Fraser C.M."/>
            <person name="Sadzewicz L."/>
            <person name="Shefchek K.A."/>
            <person name="Tallon L."/>
            <person name="Das S.P."/>
            <person name="Daugherty S."/>
            <person name="Mongodin E.F."/>
        </authorList>
    </citation>
    <scope>NUCLEOTIDE SEQUENCE [LARGE SCALE GENOMIC DNA]</scope>
    <source>
        <strain evidence="1 2">S36L11</strain>
    </source>
</reference>
<sequence>MLLTIYDKAGTKRADVAVNDSSTQSKEVQGDNVLSLSFSYYAFLPLDVNDYTDYLGERYWLTERYTPKQVSDGEWEYNLKLYGIESLIKRFLVLETTDGDTNPLFTLTATPREHVAMVVKAINNGMGHITDWKTGTVEGTELITIDYEGMYCDEALKAIAEKAGGKVEWWVEGQTVNVCRCEHGEEITLGYGKGLTSLERDTSNTAKFYTRLFPVGSTRNIDAEKYGSPRLMLPGGRKYIEQGVEEYGIYDHYEQDAFSGIFPRRVGTVSSVRSEEVADDEGNKFTVYYFRDGELDFDPNLYELAGETKRVSFQTGDLAGLGESDDHYFEVNYDSAAREFELITIWPYDDDTQLPGGKLVPRAGDTYILWNIRMPDEYYRLAEEEFAVAVDEYNRDHWLDIAAYKAPTDPVYIEEHGIDLFVGRRVKLESRKYFPEKGYRQSRITKISRKVNEPGQMDIEISDALQVGKFDKVTDSIGALKSYTKSKTEGAALPDIIRSWDKTLPTDNNLFSARRSQKEFLSKNQPDTAKESIRFLKGVSFGEAAGGKPCGIVDGEGNAEYLTAVIRELLRSTEFVDGLTGEGWQLWIDQLTGLTNLTVDKVTARQSLVALELLIEKVRSVCGQLVVSAANGKIKDVVKQGDNYRIVFEQESGFVAHDLMRCAVTGGKKLKAYWVEVASVIAGGVLVPVSEFGGVKPEAGDECVLMGNTENPLRQNLISIAATEDGQPRIDILDGVKAKNFNGCLRCRLGKLDGIRSSAFPADKQPKGNGLYADNVWLKGTFVLMTGEDILTRFEITEGKIHSAVESLRKEIREEQSYLDNSSFADGMDKWKTGSKATLFTLGGRWIWANGGPYGTKPDGHAEIRTDGKVPYAYIRNSYIMQKLEDFRLVPEYRQTNSQGERVPGVVYLSFSYRVIKAGRLKIEFVNADKTGFENFNMFGHEEDLPVGGEKMFTLDGLWNGTGDFKLSFTGVIYISLLVFSTNKADALAYKYRTLFEQSDRLVKISAAVFDKDGNALKETGLVIKPEGSGLYAQDNTGKIALIGVSVEEEDEYGNTVSKIKLTADHIQLEGLVTANGNFKILEDGSIETTNGKFTGEIDSSKGKIGGFEIGNGRIGSVADSHGSGGGLAIYDDFFRVGGSKGYVMFGDDVIPSSAGGAFTAVGRIVNSAPNIYGNYGFDQANYGLLIDVTGGTKNYGISSNAALLAPAFINTKAKLLTFGSGNYTVDFSQHNIILMYYNEPNYSKVEVTLPSESSVAYKFGMSYLPTDFAAIVTFRVRPGSKNIILKGIYNHNEDLQNYEMASGDSVTVLITKADGFRYQILNHSS</sequence>
<proteinExistence type="predicted"/>
<evidence type="ECO:0000313" key="2">
    <source>
        <dbReference type="Proteomes" id="UP000022082"/>
    </source>
</evidence>
<dbReference type="PATRIC" id="fig|1339327.3.peg.239"/>
<evidence type="ECO:0000313" key="1">
    <source>
        <dbReference type="EMBL" id="EXZ31269.1"/>
    </source>
</evidence>
<protein>
    <submittedName>
        <fullName evidence="1">Uncharacterized protein</fullName>
    </submittedName>
</protein>
<dbReference type="Proteomes" id="UP000022082">
    <property type="component" value="Unassembled WGS sequence"/>
</dbReference>
<organism evidence="1 2">
    <name type="scientific">Bacteroides fragilis str. S36L11</name>
    <dbReference type="NCBI Taxonomy" id="1339327"/>
    <lineage>
        <taxon>Bacteria</taxon>
        <taxon>Pseudomonadati</taxon>
        <taxon>Bacteroidota</taxon>
        <taxon>Bacteroidia</taxon>
        <taxon>Bacteroidales</taxon>
        <taxon>Bacteroidaceae</taxon>
        <taxon>Bacteroides</taxon>
    </lineage>
</organism>
<dbReference type="EMBL" id="JGDJ01000052">
    <property type="protein sequence ID" value="EXZ31269.1"/>
    <property type="molecule type" value="Genomic_DNA"/>
</dbReference>
<name>A0A015Z8T3_BACFG</name>